<sequence length="64" mass="7286">MRIDDRWESQTDGIRARDLRRDALVRLREAVSRTRAQADTQADTQADRLAADACVVRNGCFDHA</sequence>
<dbReference type="Proteomes" id="UP000177515">
    <property type="component" value="Chromosome 2"/>
</dbReference>
<name>A0ABN4TU26_9BURK</name>
<evidence type="ECO:0000313" key="1">
    <source>
        <dbReference type="EMBL" id="AOZ10503.1"/>
    </source>
</evidence>
<proteinExistence type="predicted"/>
<protein>
    <submittedName>
        <fullName evidence="1">Uncharacterized protein</fullName>
    </submittedName>
</protein>
<evidence type="ECO:0000313" key="2">
    <source>
        <dbReference type="Proteomes" id="UP000177515"/>
    </source>
</evidence>
<accession>A0ABN4TU26</accession>
<gene>
    <name evidence="1" type="ORF">BKK80_33615</name>
</gene>
<organism evidence="1 2">
    <name type="scientific">Cupriavidus malaysiensis</name>
    <dbReference type="NCBI Taxonomy" id="367825"/>
    <lineage>
        <taxon>Bacteria</taxon>
        <taxon>Pseudomonadati</taxon>
        <taxon>Pseudomonadota</taxon>
        <taxon>Betaproteobacteria</taxon>
        <taxon>Burkholderiales</taxon>
        <taxon>Burkholderiaceae</taxon>
        <taxon>Cupriavidus</taxon>
    </lineage>
</organism>
<reference evidence="1 2" key="1">
    <citation type="submission" date="2016-10" db="EMBL/GenBank/DDBJ databases">
        <title>Complete genome sequences of three Cupriavidus strains isolated from various Malaysian environments.</title>
        <authorList>
            <person name="Abdullah A.A.-A."/>
            <person name="Shafie N.A.H."/>
            <person name="Lau N.S."/>
        </authorList>
    </citation>
    <scope>NUCLEOTIDE SEQUENCE [LARGE SCALE GENOMIC DNA]</scope>
    <source>
        <strain evidence="1 2">USMAA1020</strain>
    </source>
</reference>
<dbReference type="RefSeq" id="WP_071039107.1">
    <property type="nucleotide sequence ID" value="NZ_CP017755.1"/>
</dbReference>
<keyword evidence="2" id="KW-1185">Reference proteome</keyword>
<dbReference type="EMBL" id="CP017755">
    <property type="protein sequence ID" value="AOZ10503.1"/>
    <property type="molecule type" value="Genomic_DNA"/>
</dbReference>